<dbReference type="GO" id="GO:0047470">
    <property type="term" value="F:(1,4)-alpha-D-glucan 1-alpha-D-glucosylmutase activity"/>
    <property type="evidence" value="ECO:0007669"/>
    <property type="project" value="TreeGrafter"/>
</dbReference>
<dbReference type="EMBL" id="CP045483">
    <property type="protein sequence ID" value="QGR19370.1"/>
    <property type="molecule type" value="Genomic_DNA"/>
</dbReference>
<dbReference type="Gene3D" id="1.10.150.200">
    <property type="entry name" value="Maltooligosyl trehalose synthase, domain 3"/>
    <property type="match status" value="1"/>
</dbReference>
<dbReference type="SUPFAM" id="SSF51445">
    <property type="entry name" value="(Trans)glycosidases"/>
    <property type="match status" value="1"/>
</dbReference>
<organism evidence="2 3">
    <name type="scientific">Stygiolobus azoricus</name>
    <dbReference type="NCBI Taxonomy" id="41675"/>
    <lineage>
        <taxon>Archaea</taxon>
        <taxon>Thermoproteota</taxon>
        <taxon>Thermoprotei</taxon>
        <taxon>Sulfolobales</taxon>
        <taxon>Sulfolobaceae</taxon>
        <taxon>Stygiolobus</taxon>
    </lineage>
</organism>
<dbReference type="InterPro" id="IPR012767">
    <property type="entry name" value="Trehalose_TreY"/>
</dbReference>
<sequence length="721" mass="85856">MKFLSTYRLQLNKDFNFDQVIQNLDYFNDLGVSHLYLSPVYKARPNSSHGYDVTDHSQINPELGGEEKYIELIRKAKEKNIGIIQDIVPNHEAVHPDNWRLMDVLKNGKRSKYYEFFDFFQEFEKIRLPILEDKLDTIISKGLIKIEKDKKGELTLVYHDWRLPISKLGEDLLSTLRKQNYELTFWREPPTYRRFFDVNELIAINQEKDFVFEETHKKILSFDVDGFRVDHVDGLYEPEEYIKKLKEKSGNKIILVEKILSFDEKLFPGPDGTTGYDFLNFSNLLFSHNEKDMTEIYTEFIGHPVEIEDEIRRLKRLIIRELFKFEIERLAKSMGISFETLEEYLVCLNRYRTYHNEVEEECDIGKEISKIAKNSPEYAKLQQLMPAIYAKSYEDTFLYRFNRLISLNEVGSNLRYYRLECDKFHKFNESRISTKSLNATSTHDTKFSEDVRMKISAISENPKEWRKKIYEWHSILNPKIDRNTEYRYYQVLVGSYFEGFNEEYKNRIKNYMIKSVREAKEFTSWLNVNSQYEEKILELIDETFTNRDFQRSFLDYESKIRRLGMLKSLSLVTLKILSPGVPDFYQGTETWRYLLTDPDNRRNVDFNTLRKLLDRSRKFDNEMINNLNDGRIKMYVTYKLLHLRKEYSEIVLNGSYKQISLPYGLCGFVRGDKIFVIVKTLQSLSEQEVKMDGEFIDVLTGENFRNSVTVKDLPRVLIKQN</sequence>
<evidence type="ECO:0000313" key="2">
    <source>
        <dbReference type="EMBL" id="QGR19370.1"/>
    </source>
</evidence>
<evidence type="ECO:0000313" key="3">
    <source>
        <dbReference type="Proteomes" id="UP000423396"/>
    </source>
</evidence>
<dbReference type="Pfam" id="PF00128">
    <property type="entry name" value="Alpha-amylase"/>
    <property type="match status" value="1"/>
</dbReference>
<dbReference type="InterPro" id="IPR013780">
    <property type="entry name" value="Glyco_hydro_b"/>
</dbReference>
<dbReference type="InterPro" id="IPR006047">
    <property type="entry name" value="GH13_cat_dom"/>
</dbReference>
<dbReference type="OrthoDB" id="34423at2157"/>
<keyword evidence="3" id="KW-1185">Reference proteome</keyword>
<dbReference type="GO" id="GO:0030980">
    <property type="term" value="P:alpha-glucan catabolic process"/>
    <property type="evidence" value="ECO:0007669"/>
    <property type="project" value="TreeGrafter"/>
</dbReference>
<dbReference type="Gene3D" id="3.20.20.80">
    <property type="entry name" value="Glycosidases"/>
    <property type="match status" value="3"/>
</dbReference>
<feature type="domain" description="Glycosyl hydrolase family 13 catalytic" evidence="1">
    <location>
        <begin position="3"/>
        <end position="631"/>
    </location>
</feature>
<dbReference type="GeneID" id="42798371"/>
<dbReference type="PANTHER" id="PTHR10357">
    <property type="entry name" value="ALPHA-AMYLASE FAMILY MEMBER"/>
    <property type="match status" value="1"/>
</dbReference>
<dbReference type="SMART" id="SM00642">
    <property type="entry name" value="Aamy"/>
    <property type="match status" value="1"/>
</dbReference>
<dbReference type="Gene3D" id="3.30.1590.10">
    <property type="entry name" value="Maltooligosyl trehalose synthase, domain 2"/>
    <property type="match status" value="1"/>
</dbReference>
<dbReference type="SUPFAM" id="SSF51011">
    <property type="entry name" value="Glycosyl hydrolase domain"/>
    <property type="match status" value="1"/>
</dbReference>
<protein>
    <submittedName>
        <fullName evidence="2">DUF1953 domain-containing protein</fullName>
    </submittedName>
</protein>
<dbReference type="InterPro" id="IPR015279">
    <property type="entry name" value="Trehalose_TreY_C"/>
</dbReference>
<dbReference type="GO" id="GO:0005992">
    <property type="term" value="P:trehalose biosynthetic process"/>
    <property type="evidence" value="ECO:0007669"/>
    <property type="project" value="TreeGrafter"/>
</dbReference>
<dbReference type="KEGG" id="sazo:D1868_04830"/>
<dbReference type="Pfam" id="PF09196">
    <property type="entry name" value="DUF1953"/>
    <property type="match status" value="1"/>
</dbReference>
<proteinExistence type="predicted"/>
<dbReference type="InterPro" id="IPR017853">
    <property type="entry name" value="GH"/>
</dbReference>
<name>A0A650CNE2_9CREN</name>
<dbReference type="Proteomes" id="UP000423396">
    <property type="component" value="Chromosome"/>
</dbReference>
<dbReference type="Gene3D" id="2.60.40.1180">
    <property type="entry name" value="Golgi alpha-mannosidase II"/>
    <property type="match status" value="1"/>
</dbReference>
<dbReference type="PANTHER" id="PTHR10357:SF216">
    <property type="entry name" value="MALTOOLIGOSYL TREHALOSE SYNTHASE-RELATED"/>
    <property type="match status" value="1"/>
</dbReference>
<gene>
    <name evidence="2" type="ORF">D1868_04830</name>
</gene>
<dbReference type="CDD" id="cd11336">
    <property type="entry name" value="AmyAc_MTSase"/>
    <property type="match status" value="1"/>
</dbReference>
<accession>A0A650CNE2</accession>
<dbReference type="RefSeq" id="WP_156006074.1">
    <property type="nucleotide sequence ID" value="NZ_CP045483.1"/>
</dbReference>
<dbReference type="Gene3D" id="3.30.750.90">
    <property type="match status" value="1"/>
</dbReference>
<reference evidence="2 3" key="1">
    <citation type="submission" date="2019-10" db="EMBL/GenBank/DDBJ databases">
        <title>Genome Sequences from Six Type Strain Members of the Archaeal Family Sulfolobaceae: Acidianus ambivalens, Acidianus infernus, Metallosphaera prunae, Stygiolobus azoricus, Sulfolobus metallicus, and Sulfurisphaera ohwakuensis.</title>
        <authorList>
            <person name="Counts J.A."/>
            <person name="Kelly R.M."/>
        </authorList>
    </citation>
    <scope>NUCLEOTIDE SEQUENCE [LARGE SCALE GENOMIC DNA]</scope>
    <source>
        <strain evidence="2 3">FC6</strain>
    </source>
</reference>
<dbReference type="AlphaFoldDB" id="A0A650CNE2"/>
<evidence type="ECO:0000259" key="1">
    <source>
        <dbReference type="SMART" id="SM00642"/>
    </source>
</evidence>